<dbReference type="PANTHER" id="PTHR34997">
    <property type="entry name" value="AM15"/>
    <property type="match status" value="1"/>
</dbReference>
<evidence type="ECO:0000256" key="1">
    <source>
        <dbReference type="ARBA" id="ARBA00022669"/>
    </source>
</evidence>
<proteinExistence type="inferred from homology"/>
<dbReference type="InParanoid" id="C7ZCV3"/>
<feature type="signal peptide" evidence="5">
    <location>
        <begin position="1"/>
        <end position="19"/>
    </location>
</feature>
<dbReference type="VEuPathDB" id="FungiDB:NECHADRAFT_84350"/>
<dbReference type="OrthoDB" id="5985073at2759"/>
<dbReference type="Pfam" id="PF01476">
    <property type="entry name" value="LysM"/>
    <property type="match status" value="1"/>
</dbReference>
<dbReference type="GO" id="GO:0008061">
    <property type="term" value="F:chitin binding"/>
    <property type="evidence" value="ECO:0007669"/>
    <property type="project" value="UniProtKB-KW"/>
</dbReference>
<dbReference type="InterPro" id="IPR018392">
    <property type="entry name" value="LysM"/>
</dbReference>
<dbReference type="PROSITE" id="PS51782">
    <property type="entry name" value="LYSM"/>
    <property type="match status" value="1"/>
</dbReference>
<dbReference type="CDD" id="cd00118">
    <property type="entry name" value="LysM"/>
    <property type="match status" value="1"/>
</dbReference>
<evidence type="ECO:0000256" key="3">
    <source>
        <dbReference type="ARBA" id="ARBA00044955"/>
    </source>
</evidence>
<dbReference type="RefSeq" id="XP_003043823.1">
    <property type="nucleotide sequence ID" value="XM_003043777.1"/>
</dbReference>
<dbReference type="InterPro" id="IPR036779">
    <property type="entry name" value="LysM_dom_sf"/>
</dbReference>
<dbReference type="EMBL" id="GG698919">
    <property type="protein sequence ID" value="EEU38110.1"/>
    <property type="molecule type" value="Genomic_DNA"/>
</dbReference>
<dbReference type="OMA" id="QLMMANN"/>
<organism evidence="7 8">
    <name type="scientific">Fusarium vanettenii (strain ATCC MYA-4622 / CBS 123669 / FGSC 9596 / NRRL 45880 / 77-13-4)</name>
    <name type="common">Fusarium solani subsp. pisi</name>
    <dbReference type="NCBI Taxonomy" id="660122"/>
    <lineage>
        <taxon>Eukaryota</taxon>
        <taxon>Fungi</taxon>
        <taxon>Dikarya</taxon>
        <taxon>Ascomycota</taxon>
        <taxon>Pezizomycotina</taxon>
        <taxon>Sordariomycetes</taxon>
        <taxon>Hypocreomycetidae</taxon>
        <taxon>Hypocreales</taxon>
        <taxon>Nectriaceae</taxon>
        <taxon>Fusarium</taxon>
        <taxon>Fusarium solani species complex</taxon>
        <taxon>Fusarium vanettenii</taxon>
    </lineage>
</organism>
<dbReference type="GeneID" id="9669909"/>
<dbReference type="AlphaFoldDB" id="C7ZCV3"/>
<dbReference type="Gene3D" id="3.10.350.10">
    <property type="entry name" value="LysM domain"/>
    <property type="match status" value="2"/>
</dbReference>
<keyword evidence="1" id="KW-0147">Chitin-binding</keyword>
<keyword evidence="8" id="KW-1185">Reference proteome</keyword>
<protein>
    <recommendedName>
        <fullName evidence="6">LysM domain-containing protein</fullName>
    </recommendedName>
</protein>
<keyword evidence="2" id="KW-0843">Virulence</keyword>
<keyword evidence="5" id="KW-0732">Signal</keyword>
<dbReference type="InterPro" id="IPR052210">
    <property type="entry name" value="LysM1-like"/>
</dbReference>
<dbReference type="KEGG" id="nhe:NECHADRAFT_84350"/>
<feature type="chain" id="PRO_5002989018" description="LysM domain-containing protein" evidence="5">
    <location>
        <begin position="20"/>
        <end position="453"/>
    </location>
</feature>
<dbReference type="eggNOG" id="ENOG502SKTP">
    <property type="taxonomic scope" value="Eukaryota"/>
</dbReference>
<comment type="similarity">
    <text evidence="3">Belongs to the secreted LysM effector family.</text>
</comment>
<evidence type="ECO:0000313" key="8">
    <source>
        <dbReference type="Proteomes" id="UP000005206"/>
    </source>
</evidence>
<evidence type="ECO:0000256" key="4">
    <source>
        <dbReference type="SAM" id="MobiDB-lite"/>
    </source>
</evidence>
<evidence type="ECO:0000256" key="5">
    <source>
        <dbReference type="SAM" id="SignalP"/>
    </source>
</evidence>
<dbReference type="SMART" id="SM00257">
    <property type="entry name" value="LysM"/>
    <property type="match status" value="2"/>
</dbReference>
<dbReference type="SUPFAM" id="SSF54106">
    <property type="entry name" value="LysM domain"/>
    <property type="match status" value="1"/>
</dbReference>
<reference evidence="7 8" key="1">
    <citation type="journal article" date="2009" name="PLoS Genet.">
        <title>The genome of Nectria haematococca: contribution of supernumerary chromosomes to gene expansion.</title>
        <authorList>
            <person name="Coleman J.J."/>
            <person name="Rounsley S.D."/>
            <person name="Rodriguez-Carres M."/>
            <person name="Kuo A."/>
            <person name="Wasmann C.C."/>
            <person name="Grimwood J."/>
            <person name="Schmutz J."/>
            <person name="Taga M."/>
            <person name="White G.J."/>
            <person name="Zhou S."/>
            <person name="Schwartz D.C."/>
            <person name="Freitag M."/>
            <person name="Ma L.J."/>
            <person name="Danchin E.G."/>
            <person name="Henrissat B."/>
            <person name="Coutinho P.M."/>
            <person name="Nelson D.R."/>
            <person name="Straney D."/>
            <person name="Napoli C.A."/>
            <person name="Barker B.M."/>
            <person name="Gribskov M."/>
            <person name="Rep M."/>
            <person name="Kroken S."/>
            <person name="Molnar I."/>
            <person name="Rensing C."/>
            <person name="Kennell J.C."/>
            <person name="Zamora J."/>
            <person name="Farman M.L."/>
            <person name="Selker E.U."/>
            <person name="Salamov A."/>
            <person name="Shapiro H."/>
            <person name="Pangilinan J."/>
            <person name="Lindquist E."/>
            <person name="Lamers C."/>
            <person name="Grigoriev I.V."/>
            <person name="Geiser D.M."/>
            <person name="Covert S.F."/>
            <person name="Temporini E."/>
            <person name="Vanetten H.D."/>
        </authorList>
    </citation>
    <scope>NUCLEOTIDE SEQUENCE [LARGE SCALE GENOMIC DNA]</scope>
    <source>
        <strain evidence="8">ATCC MYA-4622 / CBS 123669 / FGSC 9596 / NRRL 45880 / 77-13-4</strain>
    </source>
</reference>
<evidence type="ECO:0000313" key="7">
    <source>
        <dbReference type="EMBL" id="EEU38110.1"/>
    </source>
</evidence>
<accession>C7ZCV3</accession>
<feature type="region of interest" description="Disordered" evidence="4">
    <location>
        <begin position="424"/>
        <end position="453"/>
    </location>
</feature>
<evidence type="ECO:0000259" key="6">
    <source>
        <dbReference type="PROSITE" id="PS51782"/>
    </source>
</evidence>
<sequence length="453" mass="49474">MVPLFTLLAWSAFTLPASSLKLWKTPGSIATTVPARCRAALSSELECGPRLVRPAELETLGSLTETLLTHYCNSTCATSMKAWVENVDKNCGSKHHDWGFNISRSGNDIAKPLYWAHQASCITDKEGGEFCIPKIANRTVERCSDCTLKYLASFVGNDYAPEVIEDVGFSKLLTSCSADATRYPHSTATETIPDPVSTTEPVRECRGTTHTVKPGDDCDSIANAFGIAIDRFQTENGIDTKCQSMKQGDQVCIGLSCDLRQVQSNETCKDFIREYNFSLTEFLSWNPIIHSSCNNFASLRGRTICVGPPGEGSYKGPPRVTWATSKTVPPGVWEPASTIGRDAPNRTDTDSFRIPTVTITGNPAAMTNYDKYVKWCPFDDGAYEKAFAVEELDEECREILEPYCEPEAVGEPLPSPTFPSKCLPSTASTSTSYQVVAGKSSQTTGRTSSPTNY</sequence>
<dbReference type="STRING" id="660122.C7ZCV3"/>
<feature type="region of interest" description="Disordered" evidence="4">
    <location>
        <begin position="331"/>
        <end position="351"/>
    </location>
</feature>
<gene>
    <name evidence="7" type="ORF">NECHADRAFT_84350</name>
</gene>
<evidence type="ECO:0000256" key="2">
    <source>
        <dbReference type="ARBA" id="ARBA00023026"/>
    </source>
</evidence>
<dbReference type="Proteomes" id="UP000005206">
    <property type="component" value="Chromosome 9"/>
</dbReference>
<name>C7ZCV3_FUSV7</name>
<dbReference type="PANTHER" id="PTHR34997:SF1">
    <property type="entry name" value="PEPTIDOGLYCAN-BINDING LYSIN DOMAIN"/>
    <property type="match status" value="1"/>
</dbReference>
<dbReference type="HOGENOM" id="CLU_010591_7_0_1"/>
<feature type="domain" description="LysM" evidence="6">
    <location>
        <begin position="208"/>
        <end position="253"/>
    </location>
</feature>